<feature type="compositionally biased region" description="Low complexity" evidence="1">
    <location>
        <begin position="289"/>
        <end position="308"/>
    </location>
</feature>
<evidence type="ECO:0000256" key="1">
    <source>
        <dbReference type="SAM" id="MobiDB-lite"/>
    </source>
</evidence>
<feature type="region of interest" description="Disordered" evidence="1">
    <location>
        <begin position="1"/>
        <end position="90"/>
    </location>
</feature>
<feature type="compositionally biased region" description="Low complexity" evidence="1">
    <location>
        <begin position="34"/>
        <end position="44"/>
    </location>
</feature>
<sequence>MARVRPGHRHPRTRLAARLPELRHPRRRHPPPAALRGAALQPGLEDSPFGTDGTVLGRWVRTEREGDETRTTVGTPDGRTATLTTSDGRIPGVPLGALRLPGGVEPVVVAQHRHLALYTTDGTTGLRELGRLTPLERGGEFAAGTRLVPPADFWHALRPRDEHTSALLRALSDEQAEELLRAGAAALTERLARIEATGSAKPDVPTADKVVRDAVARALPALTEPHLLTGVAALVHAVLRFAVSVANFVTPLSSSPEPNASAPRACSPTTAPRTATTRRCGRRPPESPTCTAGGAAHGTGAHCARSAP</sequence>
<protein>
    <submittedName>
        <fullName evidence="2">Uncharacterized protein</fullName>
    </submittedName>
</protein>
<evidence type="ECO:0000313" key="2">
    <source>
        <dbReference type="EMBL" id="BFO18678.1"/>
    </source>
</evidence>
<accession>A0AAT9HN37</accession>
<name>A0AAT9HN37_9ACTN</name>
<reference evidence="2" key="1">
    <citation type="submission" date="2024-06" db="EMBL/GenBank/DDBJ databases">
        <authorList>
            <consortium name="consrtm"/>
            <person name="Uemura M."/>
            <person name="Terahara T."/>
        </authorList>
    </citation>
    <scope>NUCLEOTIDE SEQUENCE</scope>
    <source>
        <strain evidence="2">KM77-8</strain>
    </source>
</reference>
<feature type="region of interest" description="Disordered" evidence="1">
    <location>
        <begin position="252"/>
        <end position="308"/>
    </location>
</feature>
<feature type="compositionally biased region" description="Low complexity" evidence="1">
    <location>
        <begin position="260"/>
        <end position="278"/>
    </location>
</feature>
<gene>
    <name evidence="2" type="ORF">SHKM778_50660</name>
</gene>
<proteinExistence type="predicted"/>
<reference evidence="2" key="2">
    <citation type="submission" date="2024-07" db="EMBL/GenBank/DDBJ databases">
        <title>Streptomyces haneummycinica sp. nov., a new antibiotic-producing actinobacterium isolated from marine sediment.</title>
        <authorList>
            <person name="Uemura M."/>
            <person name="Hamada M."/>
            <person name="Hirano S."/>
            <person name="Kobayashi K."/>
            <person name="Ohshiro T."/>
            <person name="Kobayashi T."/>
            <person name="Terahara T."/>
        </authorList>
    </citation>
    <scope>NUCLEOTIDE SEQUENCE</scope>
    <source>
        <strain evidence="2">KM77-8</strain>
    </source>
</reference>
<organism evidence="2">
    <name type="scientific">Streptomyces haneummycinicus</name>
    <dbReference type="NCBI Taxonomy" id="3074435"/>
    <lineage>
        <taxon>Bacteria</taxon>
        <taxon>Bacillati</taxon>
        <taxon>Actinomycetota</taxon>
        <taxon>Actinomycetes</taxon>
        <taxon>Kitasatosporales</taxon>
        <taxon>Streptomycetaceae</taxon>
        <taxon>Streptomyces</taxon>
    </lineage>
</organism>
<feature type="compositionally biased region" description="Basic and acidic residues" evidence="1">
    <location>
        <begin position="60"/>
        <end position="70"/>
    </location>
</feature>
<feature type="compositionally biased region" description="Basic residues" evidence="1">
    <location>
        <begin position="1"/>
        <end position="15"/>
    </location>
</feature>
<dbReference type="EMBL" id="AP035768">
    <property type="protein sequence ID" value="BFO18678.1"/>
    <property type="molecule type" value="Genomic_DNA"/>
</dbReference>
<dbReference type="AlphaFoldDB" id="A0AAT9HN37"/>